<dbReference type="SUPFAM" id="SSF52047">
    <property type="entry name" value="RNI-like"/>
    <property type="match status" value="1"/>
</dbReference>
<comment type="caution">
    <text evidence="4">The sequence shown here is derived from an EMBL/GenBank/DDBJ whole genome shotgun (WGS) entry which is preliminary data.</text>
</comment>
<dbReference type="Gene3D" id="3.80.10.10">
    <property type="entry name" value="Ribonuclease Inhibitor"/>
    <property type="match status" value="4"/>
</dbReference>
<dbReference type="AlphaFoldDB" id="A0A8S1JEI4"/>
<dbReference type="GO" id="GO:0031146">
    <property type="term" value="P:SCF-dependent proteasomal ubiquitin-dependent protein catabolic process"/>
    <property type="evidence" value="ECO:0007669"/>
    <property type="project" value="TreeGrafter"/>
</dbReference>
<dbReference type="GO" id="GO:0005930">
    <property type="term" value="C:axoneme"/>
    <property type="evidence" value="ECO:0007669"/>
    <property type="project" value="UniProtKB-SubCell"/>
</dbReference>
<dbReference type="PANTHER" id="PTHR13318">
    <property type="entry name" value="PARTNER OF PAIRED, ISOFORM B-RELATED"/>
    <property type="match status" value="1"/>
</dbReference>
<dbReference type="SUPFAM" id="SSF81383">
    <property type="entry name" value="F-box domain"/>
    <property type="match status" value="1"/>
</dbReference>
<dbReference type="SMART" id="SM00368">
    <property type="entry name" value="LRR_RI"/>
    <property type="match status" value="4"/>
</dbReference>
<feature type="domain" description="F-box/LRR-repeat protein 15-like leucin rich repeat" evidence="3">
    <location>
        <begin position="252"/>
        <end position="324"/>
    </location>
</feature>
<comment type="subcellular location">
    <subcellularLocation>
        <location evidence="1">Cytoplasm</location>
        <location evidence="1">Cytoskeleton</location>
        <location evidence="1">Cilium axoneme</location>
    </subcellularLocation>
</comment>
<accession>A0A8S1JEI4</accession>
<dbReference type="InterPro" id="IPR001611">
    <property type="entry name" value="Leu-rich_rpt"/>
</dbReference>
<evidence type="ECO:0000313" key="5">
    <source>
        <dbReference type="Proteomes" id="UP000708148"/>
    </source>
</evidence>
<dbReference type="InterPro" id="IPR032675">
    <property type="entry name" value="LRR_dom_sf"/>
</dbReference>
<feature type="domain" description="F-box/LRR-repeat protein 15-like leucin rich repeat" evidence="3">
    <location>
        <begin position="438"/>
        <end position="528"/>
    </location>
</feature>
<dbReference type="SMART" id="SM00367">
    <property type="entry name" value="LRR_CC"/>
    <property type="match status" value="11"/>
</dbReference>
<dbReference type="EMBL" id="CAJHUC010002943">
    <property type="protein sequence ID" value="CAD7704693.1"/>
    <property type="molecule type" value="Genomic_DNA"/>
</dbReference>
<feature type="domain" description="F-box" evidence="2">
    <location>
        <begin position="72"/>
        <end position="114"/>
    </location>
</feature>
<proteinExistence type="predicted"/>
<evidence type="ECO:0000259" key="3">
    <source>
        <dbReference type="Pfam" id="PF25372"/>
    </source>
</evidence>
<dbReference type="Pfam" id="PF12937">
    <property type="entry name" value="F-box-like"/>
    <property type="match status" value="1"/>
</dbReference>
<gene>
    <name evidence="4" type="ORF">OSTQU699_LOCUS10048</name>
</gene>
<name>A0A8S1JEI4_9CHLO</name>
<protein>
    <recommendedName>
        <fullName evidence="6">F-box domain-containing protein</fullName>
    </recommendedName>
</protein>
<dbReference type="InterPro" id="IPR006553">
    <property type="entry name" value="Leu-rich_rpt_Cys-con_subtyp"/>
</dbReference>
<dbReference type="GO" id="GO:0019005">
    <property type="term" value="C:SCF ubiquitin ligase complex"/>
    <property type="evidence" value="ECO:0007669"/>
    <property type="project" value="TreeGrafter"/>
</dbReference>
<keyword evidence="5" id="KW-1185">Reference proteome</keyword>
<dbReference type="Proteomes" id="UP000708148">
    <property type="component" value="Unassembled WGS sequence"/>
</dbReference>
<sequence length="578" mass="61972">MMRCSPLAGAGQTLAAPPAPFLGATALRLDRLDPAPRAATSLGLRRREAAGGANSRHQIPKAPVPICAMSDWGHLPRDLFGLILPLLRRPDLRSANLVSRHWRAHAQAAVTLWRPTPPALGLSRRVSALLPSITGLDFEHCCEHLTDDRLKSLLRDLRGLKKLRAVTLACCSGVSSRGLQALADEIPRLEYLSLRAWSAHDGCLGAGHTELSPLGVLDPPQHPFPSEKVLAAFTALRHLDLSWNPIEDAALAALAQLTGLTGLQVKECSRLTDEGVPHIAALPNLRYLNLSNTQVSDEGLMLLMDAQLESLCLSKCSRVSDDGLYWVGRMGTVRQLDLSLCGGLTSAGIEQLKGLPCLSVLHLGGCRSISPSGVVALEGLTHLEVLNLRDCPWVSDATLGVLAKCATLRAIGLRNCGLVGDAGLKAVAVLPGMESLNLRGCEKVTDDGLRTLAAVTALQDLDLSYCGSVTDWGVAAIATLPKLRRLVLNWCRQVSAEGLMHLRERRHTLRQLSIKGCHMLSSANLVSIASSLPVLEEVDYELCQCSVQVDVCQGAGCGTTRLPDMSRIDSVGCFQEVC</sequence>
<dbReference type="OrthoDB" id="545695at2759"/>
<evidence type="ECO:0000259" key="2">
    <source>
        <dbReference type="Pfam" id="PF12937"/>
    </source>
</evidence>
<dbReference type="InterPro" id="IPR001810">
    <property type="entry name" value="F-box_dom"/>
</dbReference>
<evidence type="ECO:0000256" key="1">
    <source>
        <dbReference type="ARBA" id="ARBA00004430"/>
    </source>
</evidence>
<dbReference type="Pfam" id="PF25372">
    <property type="entry name" value="DUF7885"/>
    <property type="match status" value="2"/>
</dbReference>
<reference evidence="4" key="1">
    <citation type="submission" date="2020-12" db="EMBL/GenBank/DDBJ databases">
        <authorList>
            <person name="Iha C."/>
        </authorList>
    </citation>
    <scope>NUCLEOTIDE SEQUENCE</scope>
</reference>
<evidence type="ECO:0008006" key="6">
    <source>
        <dbReference type="Google" id="ProtNLM"/>
    </source>
</evidence>
<dbReference type="Pfam" id="PF13516">
    <property type="entry name" value="LRR_6"/>
    <property type="match status" value="2"/>
</dbReference>
<dbReference type="Gene3D" id="1.20.1280.50">
    <property type="match status" value="1"/>
</dbReference>
<organism evidence="4 5">
    <name type="scientific">Ostreobium quekettii</name>
    <dbReference type="NCBI Taxonomy" id="121088"/>
    <lineage>
        <taxon>Eukaryota</taxon>
        <taxon>Viridiplantae</taxon>
        <taxon>Chlorophyta</taxon>
        <taxon>core chlorophytes</taxon>
        <taxon>Ulvophyceae</taxon>
        <taxon>TCBD clade</taxon>
        <taxon>Bryopsidales</taxon>
        <taxon>Ostreobineae</taxon>
        <taxon>Ostreobiaceae</taxon>
        <taxon>Ostreobium</taxon>
    </lineage>
</organism>
<evidence type="ECO:0000313" key="4">
    <source>
        <dbReference type="EMBL" id="CAD7704693.1"/>
    </source>
</evidence>
<dbReference type="InterPro" id="IPR036047">
    <property type="entry name" value="F-box-like_dom_sf"/>
</dbReference>
<dbReference type="InterPro" id="IPR057207">
    <property type="entry name" value="FBXL15_LRR"/>
</dbReference>